<feature type="compositionally biased region" description="Basic and acidic residues" evidence="1">
    <location>
        <begin position="116"/>
        <end position="138"/>
    </location>
</feature>
<dbReference type="EMBL" id="LOHS01000029">
    <property type="protein sequence ID" value="OAH15942.1"/>
    <property type="molecule type" value="Genomic_DNA"/>
</dbReference>
<name>A0A177HYI8_9ACTN</name>
<organism evidence="2 3">
    <name type="scientific">Streptomyces jeddahensis</name>
    <dbReference type="NCBI Taxonomy" id="1716141"/>
    <lineage>
        <taxon>Bacteria</taxon>
        <taxon>Bacillati</taxon>
        <taxon>Actinomycetota</taxon>
        <taxon>Actinomycetes</taxon>
        <taxon>Kitasatosporales</taxon>
        <taxon>Streptomycetaceae</taxon>
        <taxon>Streptomyces</taxon>
    </lineage>
</organism>
<sequence>MTVELHETEPPLDADAWEDIVEASFRPESDTTYLVEWDYPRHPLPLSETSYRVRYHCRGMDEARNAVRDAGEPVLEEYLLRFWPSPPAPDRVVKETSRAAAYWHEFARKQPPGPTPEERAEAERQAREEQEHAELQKEMDAWGGRLPSNRLRDVRNKLRGFQGYPKGLVGLDAALVHVIDAAGPEEQRALAHWAAHRACATAGISEIDWVARGLAELDRGEPYSPPLDDPRRLRDAVFSDARVPQSHDGTPGLPQVAALTALWDAAAPDPLKAALDALLAAVVTHDTNYPHLFAELRRTFPATATAPQIERNDRQ</sequence>
<evidence type="ECO:0000313" key="3">
    <source>
        <dbReference type="Proteomes" id="UP000077381"/>
    </source>
</evidence>
<comment type="caution">
    <text evidence="2">The sequence shown here is derived from an EMBL/GenBank/DDBJ whole genome shotgun (WGS) entry which is preliminary data.</text>
</comment>
<feature type="region of interest" description="Disordered" evidence="1">
    <location>
        <begin position="106"/>
        <end position="138"/>
    </location>
</feature>
<dbReference type="Proteomes" id="UP000077381">
    <property type="component" value="Unassembled WGS sequence"/>
</dbReference>
<reference evidence="2 3" key="1">
    <citation type="submission" date="2015-12" db="EMBL/GenBank/DDBJ databases">
        <title>Genome sequence of Streptomyces sp. G25.</title>
        <authorList>
            <person name="Poehlein A."/>
            <person name="Roettig A."/>
            <person name="Hiessl S."/>
            <person name="Hauschild P."/>
            <person name="Schauer J."/>
            <person name="Madkour M.H."/>
            <person name="Al-Ansari A.M."/>
            <person name="Almakishah N.H."/>
            <person name="Steinbuechel A."/>
            <person name="Daniel R."/>
        </authorList>
    </citation>
    <scope>NUCLEOTIDE SEQUENCE [LARGE SCALE GENOMIC DNA]</scope>
    <source>
        <strain evidence="3">G25(2015)</strain>
    </source>
</reference>
<keyword evidence="3" id="KW-1185">Reference proteome</keyword>
<gene>
    <name evidence="2" type="ORF">STSP_06450</name>
</gene>
<dbReference type="PATRIC" id="fig|1716141.3.peg.683"/>
<evidence type="ECO:0000313" key="2">
    <source>
        <dbReference type="EMBL" id="OAH15942.1"/>
    </source>
</evidence>
<dbReference type="STRING" id="1716141.STSP_06450"/>
<evidence type="ECO:0000256" key="1">
    <source>
        <dbReference type="SAM" id="MobiDB-lite"/>
    </source>
</evidence>
<accession>A0A177HYI8</accession>
<dbReference type="AlphaFoldDB" id="A0A177HYI8"/>
<proteinExistence type="predicted"/>
<protein>
    <submittedName>
        <fullName evidence="2">Uncharacterized protein</fullName>
    </submittedName>
</protein>